<feature type="region of interest" description="Disordered" evidence="3">
    <location>
        <begin position="381"/>
        <end position="462"/>
    </location>
</feature>
<evidence type="ECO:0000313" key="6">
    <source>
        <dbReference type="EMBL" id="KAJ6833590.1"/>
    </source>
</evidence>
<dbReference type="InterPro" id="IPR002075">
    <property type="entry name" value="NTF2_dom"/>
</dbReference>
<dbReference type="Proteomes" id="UP001140949">
    <property type="component" value="Unassembled WGS sequence"/>
</dbReference>
<evidence type="ECO:0000256" key="2">
    <source>
        <dbReference type="PROSITE-ProRule" id="PRU00176"/>
    </source>
</evidence>
<dbReference type="CDD" id="cd00780">
    <property type="entry name" value="NTF2"/>
    <property type="match status" value="1"/>
</dbReference>
<dbReference type="Pfam" id="PF02136">
    <property type="entry name" value="NTF2"/>
    <property type="match status" value="1"/>
</dbReference>
<dbReference type="PANTHER" id="PTHR10693:SF58">
    <property type="entry name" value="OS02G0131700 PROTEIN"/>
    <property type="match status" value="1"/>
</dbReference>
<reference evidence="6" key="2">
    <citation type="submission" date="2023-04" db="EMBL/GenBank/DDBJ databases">
        <authorList>
            <person name="Bruccoleri R.E."/>
            <person name="Oakeley E.J."/>
            <person name="Faust A.-M."/>
            <person name="Dessus-Babus S."/>
            <person name="Altorfer M."/>
            <person name="Burckhardt D."/>
            <person name="Oertli M."/>
            <person name="Naumann U."/>
            <person name="Petersen F."/>
            <person name="Wong J."/>
        </authorList>
    </citation>
    <scope>NUCLEOTIDE SEQUENCE</scope>
    <source>
        <strain evidence="6">GSM-AAB239-AS_SAM_17_03QT</strain>
        <tissue evidence="6">Leaf</tissue>
    </source>
</reference>
<dbReference type="AlphaFoldDB" id="A0AAX6GXT3"/>
<dbReference type="SUPFAM" id="SSF54427">
    <property type="entry name" value="NTF2-like"/>
    <property type="match status" value="1"/>
</dbReference>
<feature type="compositionally biased region" description="Polar residues" evidence="3">
    <location>
        <begin position="285"/>
        <end position="295"/>
    </location>
</feature>
<dbReference type="InterPro" id="IPR018222">
    <property type="entry name" value="Nuclear_transport_factor_2_euk"/>
</dbReference>
<evidence type="ECO:0000256" key="3">
    <source>
        <dbReference type="SAM" id="MobiDB-lite"/>
    </source>
</evidence>
<dbReference type="Gene3D" id="3.30.70.330">
    <property type="match status" value="1"/>
</dbReference>
<dbReference type="Gene3D" id="3.10.450.50">
    <property type="match status" value="1"/>
</dbReference>
<dbReference type="FunFam" id="3.10.450.50:FF:000003">
    <property type="entry name" value="Nuclear transport factor 2 family protein"/>
    <property type="match status" value="1"/>
</dbReference>
<evidence type="ECO:0000313" key="7">
    <source>
        <dbReference type="Proteomes" id="UP001140949"/>
    </source>
</evidence>
<organism evidence="6 7">
    <name type="scientific">Iris pallida</name>
    <name type="common">Sweet iris</name>
    <dbReference type="NCBI Taxonomy" id="29817"/>
    <lineage>
        <taxon>Eukaryota</taxon>
        <taxon>Viridiplantae</taxon>
        <taxon>Streptophyta</taxon>
        <taxon>Embryophyta</taxon>
        <taxon>Tracheophyta</taxon>
        <taxon>Spermatophyta</taxon>
        <taxon>Magnoliopsida</taxon>
        <taxon>Liliopsida</taxon>
        <taxon>Asparagales</taxon>
        <taxon>Iridaceae</taxon>
        <taxon>Iridoideae</taxon>
        <taxon>Irideae</taxon>
        <taxon>Iris</taxon>
    </lineage>
</organism>
<sequence length="462" mass="50801">MAALLPGQPTAVQVGNYFVRQYYSFLHQQPAFIHQFYNDASTLLRLDGARIDSAVGMMQIHSLMMCLNYTVIELTTAHSLESWNGGVLVMVQGLLQTKESIARRKFAQTFFLAPQEKGYFVLNDILHFLEEELVHHHPAANLGNINYPTNIIASNPIPVPVSNFITEDGIHTREISAPLCMQETVIVEKCSFSEPPQQVLEAAGKLDETSADELTVSLANITNLMQERDLPTPAEAHVGEPTKHTYASILRDAKGGQPGQSVAHGVSLNKTVPLYSERHSAPQAAPQQSCSTSTLGPEKSEAVEENAALEDEGESLSVYVGNLHPSITISELEHEFKSFGRIRPDGVAIRSRKETGVFYAFVEFEDAIGVQNAIKSSPVQLNGRSLHVQGRRPNNGTSRGRRGGRGRGGYQSDASRGRFGGWTSGRGTYGQENVDMGYNNRDRRKGYFQRVSRQDGGIKMGN</sequence>
<gene>
    <name evidence="6" type="ORF">M6B38_337890</name>
</gene>
<proteinExistence type="predicted"/>
<accession>A0AAX6GXT3</accession>
<evidence type="ECO:0000259" key="5">
    <source>
        <dbReference type="PROSITE" id="PS50177"/>
    </source>
</evidence>
<feature type="region of interest" description="Disordered" evidence="3">
    <location>
        <begin position="278"/>
        <end position="301"/>
    </location>
</feature>
<feature type="domain" description="RRM" evidence="4">
    <location>
        <begin position="316"/>
        <end position="392"/>
    </location>
</feature>
<dbReference type="GO" id="GO:0003729">
    <property type="term" value="F:mRNA binding"/>
    <property type="evidence" value="ECO:0007669"/>
    <property type="project" value="TreeGrafter"/>
</dbReference>
<reference evidence="6" key="1">
    <citation type="journal article" date="2023" name="GigaByte">
        <title>Genome assembly of the bearded iris, Iris pallida Lam.</title>
        <authorList>
            <person name="Bruccoleri R.E."/>
            <person name="Oakeley E.J."/>
            <person name="Faust A.M.E."/>
            <person name="Altorfer M."/>
            <person name="Dessus-Babus S."/>
            <person name="Burckhardt D."/>
            <person name="Oertli M."/>
            <person name="Naumann U."/>
            <person name="Petersen F."/>
            <person name="Wong J."/>
        </authorList>
    </citation>
    <scope>NUCLEOTIDE SEQUENCE</scope>
    <source>
        <strain evidence="6">GSM-AAB239-AS_SAM_17_03QT</strain>
    </source>
</reference>
<dbReference type="InterPro" id="IPR039539">
    <property type="entry name" value="Ras_GTPase_bind_prot"/>
</dbReference>
<evidence type="ECO:0000256" key="1">
    <source>
        <dbReference type="ARBA" id="ARBA00022884"/>
    </source>
</evidence>
<dbReference type="InterPro" id="IPR032710">
    <property type="entry name" value="NTF2-like_dom_sf"/>
</dbReference>
<name>A0AAX6GXT3_IRIPA</name>
<dbReference type="Pfam" id="PF00076">
    <property type="entry name" value="RRM_1"/>
    <property type="match status" value="1"/>
</dbReference>
<dbReference type="InterPro" id="IPR035979">
    <property type="entry name" value="RBD_domain_sf"/>
</dbReference>
<comment type="caution">
    <text evidence="6">The sequence shown here is derived from an EMBL/GenBank/DDBJ whole genome shotgun (WGS) entry which is preliminary data.</text>
</comment>
<dbReference type="PROSITE" id="PS50102">
    <property type="entry name" value="RRM"/>
    <property type="match status" value="1"/>
</dbReference>
<feature type="domain" description="NTF2" evidence="5">
    <location>
        <begin position="14"/>
        <end position="128"/>
    </location>
</feature>
<dbReference type="PROSITE" id="PS50177">
    <property type="entry name" value="NTF2_DOMAIN"/>
    <property type="match status" value="1"/>
</dbReference>
<feature type="compositionally biased region" description="Gly residues" evidence="3">
    <location>
        <begin position="418"/>
        <end position="428"/>
    </location>
</feature>
<dbReference type="EMBL" id="JANAVB010014799">
    <property type="protein sequence ID" value="KAJ6833590.1"/>
    <property type="molecule type" value="Genomic_DNA"/>
</dbReference>
<dbReference type="SUPFAM" id="SSF54928">
    <property type="entry name" value="RNA-binding domain, RBD"/>
    <property type="match status" value="1"/>
</dbReference>
<dbReference type="GO" id="GO:0005829">
    <property type="term" value="C:cytosol"/>
    <property type="evidence" value="ECO:0007669"/>
    <property type="project" value="TreeGrafter"/>
</dbReference>
<evidence type="ECO:0000259" key="4">
    <source>
        <dbReference type="PROSITE" id="PS50102"/>
    </source>
</evidence>
<dbReference type="GO" id="GO:1990904">
    <property type="term" value="C:ribonucleoprotein complex"/>
    <property type="evidence" value="ECO:0007669"/>
    <property type="project" value="TreeGrafter"/>
</dbReference>
<dbReference type="PANTHER" id="PTHR10693">
    <property type="entry name" value="RAS GTPASE-ACTIVATING PROTEIN-BINDING PROTEIN"/>
    <property type="match status" value="1"/>
</dbReference>
<keyword evidence="7" id="KW-1185">Reference proteome</keyword>
<protein>
    <submittedName>
        <fullName evidence="6">G3BP-like protein</fullName>
    </submittedName>
</protein>
<dbReference type="InterPro" id="IPR012677">
    <property type="entry name" value="Nucleotide-bd_a/b_plait_sf"/>
</dbReference>
<keyword evidence="1 2" id="KW-0694">RNA-binding</keyword>
<dbReference type="SMART" id="SM00360">
    <property type="entry name" value="RRM"/>
    <property type="match status" value="1"/>
</dbReference>
<dbReference type="InterPro" id="IPR000504">
    <property type="entry name" value="RRM_dom"/>
</dbReference>